<accession>A0AAD3DE67</accession>
<dbReference type="InterPro" id="IPR036869">
    <property type="entry name" value="J_dom_sf"/>
</dbReference>
<dbReference type="GO" id="GO:0042026">
    <property type="term" value="P:protein refolding"/>
    <property type="evidence" value="ECO:0007669"/>
    <property type="project" value="TreeGrafter"/>
</dbReference>
<sequence length="175" mass="19161">MLVCRYPQAFRCKLPHKAKPLSSTVTCRGLPRDHTSKCQQTNKPRTLYGLLGIKRSAGLVDIRTAYRNAARRLHPDTNASPAAVDDFQRIKAAYEVLSDSRLRRLYDNLGFGALGAKYSELAQYLGASGEENAGLNRRGGSGMRGRDVHTVLGLLLSEAAQGAEKLLSYEAPAAW</sequence>
<dbReference type="PANTHER" id="PTHR43096">
    <property type="entry name" value="DNAJ HOMOLOG 1, MITOCHONDRIAL-RELATED"/>
    <property type="match status" value="1"/>
</dbReference>
<gene>
    <name evidence="3" type="ORF">Agub_g691</name>
</gene>
<comment type="caution">
    <text evidence="3">The sequence shown here is derived from an EMBL/GenBank/DDBJ whole genome shotgun (WGS) entry which is preliminary data.</text>
</comment>
<evidence type="ECO:0000313" key="4">
    <source>
        <dbReference type="Proteomes" id="UP001054857"/>
    </source>
</evidence>
<dbReference type="CDD" id="cd06257">
    <property type="entry name" value="DnaJ"/>
    <property type="match status" value="1"/>
</dbReference>
<dbReference type="InterPro" id="IPR018253">
    <property type="entry name" value="DnaJ_domain_CS"/>
</dbReference>
<evidence type="ECO:0000313" key="3">
    <source>
        <dbReference type="EMBL" id="GFR40135.1"/>
    </source>
</evidence>
<dbReference type="AlphaFoldDB" id="A0AAD3DE67"/>
<keyword evidence="1" id="KW-0143">Chaperone</keyword>
<reference evidence="3 4" key="1">
    <citation type="journal article" date="2021" name="Sci. Rep.">
        <title>Genome sequencing of the multicellular alga Astrephomene provides insights into convergent evolution of germ-soma differentiation.</title>
        <authorList>
            <person name="Yamashita S."/>
            <person name="Yamamoto K."/>
            <person name="Matsuzaki R."/>
            <person name="Suzuki S."/>
            <person name="Yamaguchi H."/>
            <person name="Hirooka S."/>
            <person name="Minakuchi Y."/>
            <person name="Miyagishima S."/>
            <person name="Kawachi M."/>
            <person name="Toyoda A."/>
            <person name="Nozaki H."/>
        </authorList>
    </citation>
    <scope>NUCLEOTIDE SEQUENCE [LARGE SCALE GENOMIC DNA]</scope>
    <source>
        <strain evidence="3 4">NIES-4017</strain>
    </source>
</reference>
<dbReference type="Pfam" id="PF00226">
    <property type="entry name" value="DnaJ"/>
    <property type="match status" value="1"/>
</dbReference>
<proteinExistence type="predicted"/>
<evidence type="ECO:0000259" key="2">
    <source>
        <dbReference type="PROSITE" id="PS50076"/>
    </source>
</evidence>
<feature type="domain" description="J" evidence="2">
    <location>
        <begin position="46"/>
        <end position="110"/>
    </location>
</feature>
<dbReference type="GO" id="GO:0051082">
    <property type="term" value="F:unfolded protein binding"/>
    <property type="evidence" value="ECO:0007669"/>
    <property type="project" value="TreeGrafter"/>
</dbReference>
<keyword evidence="4" id="KW-1185">Reference proteome</keyword>
<name>A0AAD3DE67_9CHLO</name>
<dbReference type="Proteomes" id="UP001054857">
    <property type="component" value="Unassembled WGS sequence"/>
</dbReference>
<dbReference type="GO" id="GO:0005737">
    <property type="term" value="C:cytoplasm"/>
    <property type="evidence" value="ECO:0007669"/>
    <property type="project" value="TreeGrafter"/>
</dbReference>
<organism evidence="3 4">
    <name type="scientific">Astrephomene gubernaculifera</name>
    <dbReference type="NCBI Taxonomy" id="47775"/>
    <lineage>
        <taxon>Eukaryota</taxon>
        <taxon>Viridiplantae</taxon>
        <taxon>Chlorophyta</taxon>
        <taxon>core chlorophytes</taxon>
        <taxon>Chlorophyceae</taxon>
        <taxon>CS clade</taxon>
        <taxon>Chlamydomonadales</taxon>
        <taxon>Astrephomenaceae</taxon>
        <taxon>Astrephomene</taxon>
    </lineage>
</organism>
<dbReference type="PROSITE" id="PS00636">
    <property type="entry name" value="DNAJ_1"/>
    <property type="match status" value="1"/>
</dbReference>
<evidence type="ECO:0000256" key="1">
    <source>
        <dbReference type="ARBA" id="ARBA00023186"/>
    </source>
</evidence>
<dbReference type="Gene3D" id="1.10.287.110">
    <property type="entry name" value="DnaJ domain"/>
    <property type="match status" value="1"/>
</dbReference>
<dbReference type="PROSITE" id="PS50076">
    <property type="entry name" value="DNAJ_2"/>
    <property type="match status" value="1"/>
</dbReference>
<dbReference type="EMBL" id="BMAR01000001">
    <property type="protein sequence ID" value="GFR40135.1"/>
    <property type="molecule type" value="Genomic_DNA"/>
</dbReference>
<dbReference type="PANTHER" id="PTHR43096:SF52">
    <property type="entry name" value="DNAJ HOMOLOG 1, MITOCHONDRIAL-RELATED"/>
    <property type="match status" value="1"/>
</dbReference>
<dbReference type="SMART" id="SM00271">
    <property type="entry name" value="DnaJ"/>
    <property type="match status" value="1"/>
</dbReference>
<dbReference type="SUPFAM" id="SSF46565">
    <property type="entry name" value="Chaperone J-domain"/>
    <property type="match status" value="1"/>
</dbReference>
<dbReference type="PRINTS" id="PR00625">
    <property type="entry name" value="JDOMAIN"/>
</dbReference>
<dbReference type="InterPro" id="IPR001623">
    <property type="entry name" value="DnaJ_domain"/>
</dbReference>
<protein>
    <recommendedName>
        <fullName evidence="2">J domain-containing protein</fullName>
    </recommendedName>
</protein>